<evidence type="ECO:0000313" key="3">
    <source>
        <dbReference type="Proteomes" id="UP000828390"/>
    </source>
</evidence>
<reference evidence="2" key="2">
    <citation type="submission" date="2020-11" db="EMBL/GenBank/DDBJ databases">
        <authorList>
            <person name="McCartney M.A."/>
            <person name="Auch B."/>
            <person name="Kono T."/>
            <person name="Mallez S."/>
            <person name="Becker A."/>
            <person name="Gohl D.M."/>
            <person name="Silverstein K.A.T."/>
            <person name="Koren S."/>
            <person name="Bechman K.B."/>
            <person name="Herman A."/>
            <person name="Abrahante J.E."/>
            <person name="Garbe J."/>
        </authorList>
    </citation>
    <scope>NUCLEOTIDE SEQUENCE</scope>
    <source>
        <strain evidence="2">Duluth1</strain>
        <tissue evidence="2">Whole animal</tissue>
    </source>
</reference>
<keyword evidence="1" id="KW-1133">Transmembrane helix</keyword>
<organism evidence="2 3">
    <name type="scientific">Dreissena polymorpha</name>
    <name type="common">Zebra mussel</name>
    <name type="synonym">Mytilus polymorpha</name>
    <dbReference type="NCBI Taxonomy" id="45954"/>
    <lineage>
        <taxon>Eukaryota</taxon>
        <taxon>Metazoa</taxon>
        <taxon>Spiralia</taxon>
        <taxon>Lophotrochozoa</taxon>
        <taxon>Mollusca</taxon>
        <taxon>Bivalvia</taxon>
        <taxon>Autobranchia</taxon>
        <taxon>Heteroconchia</taxon>
        <taxon>Euheterodonta</taxon>
        <taxon>Imparidentia</taxon>
        <taxon>Neoheterodontei</taxon>
        <taxon>Myida</taxon>
        <taxon>Dreissenoidea</taxon>
        <taxon>Dreissenidae</taxon>
        <taxon>Dreissena</taxon>
    </lineage>
</organism>
<protein>
    <submittedName>
        <fullName evidence="2">Uncharacterized protein</fullName>
    </submittedName>
</protein>
<accession>A0A9D3YR20</accession>
<evidence type="ECO:0000313" key="2">
    <source>
        <dbReference type="EMBL" id="KAH3705464.1"/>
    </source>
</evidence>
<feature type="transmembrane region" description="Helical" evidence="1">
    <location>
        <begin position="114"/>
        <end position="133"/>
    </location>
</feature>
<dbReference type="Proteomes" id="UP000828390">
    <property type="component" value="Unassembled WGS sequence"/>
</dbReference>
<proteinExistence type="predicted"/>
<keyword evidence="3" id="KW-1185">Reference proteome</keyword>
<evidence type="ECO:0000256" key="1">
    <source>
        <dbReference type="SAM" id="Phobius"/>
    </source>
</evidence>
<keyword evidence="1" id="KW-0812">Transmembrane</keyword>
<dbReference type="AlphaFoldDB" id="A0A9D3YR20"/>
<keyword evidence="1" id="KW-0472">Membrane</keyword>
<comment type="caution">
    <text evidence="2">The sequence shown here is derived from an EMBL/GenBank/DDBJ whole genome shotgun (WGS) entry which is preliminary data.</text>
</comment>
<reference evidence="2" key="1">
    <citation type="journal article" date="2019" name="bioRxiv">
        <title>The Genome of the Zebra Mussel, Dreissena polymorpha: A Resource for Invasive Species Research.</title>
        <authorList>
            <person name="McCartney M.A."/>
            <person name="Auch B."/>
            <person name="Kono T."/>
            <person name="Mallez S."/>
            <person name="Zhang Y."/>
            <person name="Obille A."/>
            <person name="Becker A."/>
            <person name="Abrahante J.E."/>
            <person name="Garbe J."/>
            <person name="Badalamenti J.P."/>
            <person name="Herman A."/>
            <person name="Mangelson H."/>
            <person name="Liachko I."/>
            <person name="Sullivan S."/>
            <person name="Sone E.D."/>
            <person name="Koren S."/>
            <person name="Silverstein K.A.T."/>
            <person name="Beckman K.B."/>
            <person name="Gohl D.M."/>
        </authorList>
    </citation>
    <scope>NUCLEOTIDE SEQUENCE</scope>
    <source>
        <strain evidence="2">Duluth1</strain>
        <tissue evidence="2">Whole animal</tissue>
    </source>
</reference>
<sequence length="140" mass="16074">MFLQLTGTILEYVHNFTGTTLLIKFHEDRTIHVTFSMLTSFYYSHIQPIKEKSPPGYHVFQQTGTIFELVQRTKVDHKSSLLRMLRSDGEHLTNGQLGKQPTKLSDIDQRYVKVQWFGVGGFLGAMGVVVIWGRARGMVW</sequence>
<gene>
    <name evidence="2" type="ORF">DPMN_080538</name>
</gene>
<name>A0A9D3YR20_DREPO</name>
<dbReference type="EMBL" id="JAIWYP010000015">
    <property type="protein sequence ID" value="KAH3705464.1"/>
    <property type="molecule type" value="Genomic_DNA"/>
</dbReference>